<evidence type="ECO:0000313" key="3">
    <source>
        <dbReference type="Proteomes" id="UP000466517"/>
    </source>
</evidence>
<protein>
    <recommendedName>
        <fullName evidence="4">DUF5134 domain-containing protein</fullName>
    </recommendedName>
</protein>
<evidence type="ECO:0008006" key="4">
    <source>
        <dbReference type="Google" id="ProtNLM"/>
    </source>
</evidence>
<keyword evidence="3" id="KW-1185">Reference proteome</keyword>
<gene>
    <name evidence="2" type="ORF">MMAD_11870</name>
</gene>
<reference evidence="2 3" key="1">
    <citation type="journal article" date="2019" name="Emerg. Microbes Infect.">
        <title>Comprehensive subspecies identification of 175 nontuberculous mycobacteria species based on 7547 genomic profiles.</title>
        <authorList>
            <person name="Matsumoto Y."/>
            <person name="Kinjo T."/>
            <person name="Motooka D."/>
            <person name="Nabeya D."/>
            <person name="Jung N."/>
            <person name="Uechi K."/>
            <person name="Horii T."/>
            <person name="Iida T."/>
            <person name="Fujita J."/>
            <person name="Nakamura S."/>
        </authorList>
    </citation>
    <scope>NUCLEOTIDE SEQUENCE [LARGE SCALE GENOMIC DNA]</scope>
    <source>
        <strain evidence="2 3">JCM 13574</strain>
    </source>
</reference>
<feature type="transmembrane region" description="Helical" evidence="1">
    <location>
        <begin position="196"/>
        <end position="212"/>
    </location>
</feature>
<dbReference type="Pfam" id="PF17197">
    <property type="entry name" value="DUF5134"/>
    <property type="match status" value="1"/>
</dbReference>
<feature type="transmembrane region" description="Helical" evidence="1">
    <location>
        <begin position="6"/>
        <end position="27"/>
    </location>
</feature>
<accession>A0A7I7XBT1</accession>
<keyword evidence="1" id="KW-0812">Transmembrane</keyword>
<keyword evidence="1" id="KW-1133">Transmembrane helix</keyword>
<feature type="transmembrane region" description="Helical" evidence="1">
    <location>
        <begin position="66"/>
        <end position="83"/>
    </location>
</feature>
<feature type="transmembrane region" description="Helical" evidence="1">
    <location>
        <begin position="34"/>
        <end position="54"/>
    </location>
</feature>
<feature type="transmembrane region" description="Helical" evidence="1">
    <location>
        <begin position="157"/>
        <end position="175"/>
    </location>
</feature>
<dbReference type="Proteomes" id="UP000466517">
    <property type="component" value="Chromosome"/>
</dbReference>
<evidence type="ECO:0000256" key="1">
    <source>
        <dbReference type="SAM" id="Phobius"/>
    </source>
</evidence>
<dbReference type="EMBL" id="AP022610">
    <property type="protein sequence ID" value="BBZ26892.1"/>
    <property type="molecule type" value="Genomic_DNA"/>
</dbReference>
<proteinExistence type="predicted"/>
<name>A0A7I7XBT1_9MYCO</name>
<organism evidence="2 3">
    <name type="scientific">Mycolicibacterium madagascariense</name>
    <dbReference type="NCBI Taxonomy" id="212765"/>
    <lineage>
        <taxon>Bacteria</taxon>
        <taxon>Bacillati</taxon>
        <taxon>Actinomycetota</taxon>
        <taxon>Actinomycetes</taxon>
        <taxon>Mycobacteriales</taxon>
        <taxon>Mycobacteriaceae</taxon>
        <taxon>Mycolicibacterium</taxon>
    </lineage>
</organism>
<dbReference type="RefSeq" id="WP_163733845.1">
    <property type="nucleotide sequence ID" value="NZ_AP022610.1"/>
</dbReference>
<dbReference type="AlphaFoldDB" id="A0A7I7XBT1"/>
<keyword evidence="1" id="KW-0472">Membrane</keyword>
<sequence>MIADPFLRWVVTILFVLSAAEMVYAMVTSHRAGAYVVSHLLHLLMAVAMAVMAWPRGAALPTTGPMIVFLVATAWFVGVVLRYRGHRLINGYHALMMLSMAWMYAVMSGDLLPGSRSGGEPGAGAAPMAGMPGMPGMSMGGSTDGDSPMAQPGYVDVLNWVCTIGFALATLWWLYRYFGQRKAEPAQPAHRFLGDASQAMMAVGMAVMFGVLL</sequence>
<dbReference type="KEGG" id="mmag:MMAD_11870"/>
<feature type="transmembrane region" description="Helical" evidence="1">
    <location>
        <begin position="90"/>
        <end position="107"/>
    </location>
</feature>
<dbReference type="InterPro" id="IPR033458">
    <property type="entry name" value="DUF5134"/>
</dbReference>
<evidence type="ECO:0000313" key="2">
    <source>
        <dbReference type="EMBL" id="BBZ26892.1"/>
    </source>
</evidence>